<dbReference type="AlphaFoldDB" id="A0AAV3P0D8"/>
<dbReference type="PANTHER" id="PTHR33710:SF64">
    <property type="entry name" value="ENDONUCLEASE_EXONUCLEASE_PHOSPHATASE DOMAIN-CONTAINING PROTEIN"/>
    <property type="match status" value="1"/>
</dbReference>
<organism evidence="1 2">
    <name type="scientific">Lithospermum erythrorhizon</name>
    <name type="common">Purple gromwell</name>
    <name type="synonym">Lithospermum officinale var. erythrorhizon</name>
    <dbReference type="NCBI Taxonomy" id="34254"/>
    <lineage>
        <taxon>Eukaryota</taxon>
        <taxon>Viridiplantae</taxon>
        <taxon>Streptophyta</taxon>
        <taxon>Embryophyta</taxon>
        <taxon>Tracheophyta</taxon>
        <taxon>Spermatophyta</taxon>
        <taxon>Magnoliopsida</taxon>
        <taxon>eudicotyledons</taxon>
        <taxon>Gunneridae</taxon>
        <taxon>Pentapetalae</taxon>
        <taxon>asterids</taxon>
        <taxon>lamiids</taxon>
        <taxon>Boraginales</taxon>
        <taxon>Boraginaceae</taxon>
        <taxon>Boraginoideae</taxon>
        <taxon>Lithospermeae</taxon>
        <taxon>Lithospermum</taxon>
    </lineage>
</organism>
<comment type="caution">
    <text evidence="1">The sequence shown here is derived from an EMBL/GenBank/DDBJ whole genome shotgun (WGS) entry which is preliminary data.</text>
</comment>
<accession>A0AAV3P0D8</accession>
<keyword evidence="2" id="KW-1185">Reference proteome</keyword>
<gene>
    <name evidence="1" type="ORF">LIER_42839</name>
</gene>
<dbReference type="PANTHER" id="PTHR33710">
    <property type="entry name" value="BNAC02G09200D PROTEIN"/>
    <property type="match status" value="1"/>
</dbReference>
<proteinExistence type="predicted"/>
<evidence type="ECO:0000313" key="1">
    <source>
        <dbReference type="EMBL" id="GAA0145059.1"/>
    </source>
</evidence>
<name>A0AAV3P0D8_LITER</name>
<evidence type="ECO:0000313" key="2">
    <source>
        <dbReference type="Proteomes" id="UP001454036"/>
    </source>
</evidence>
<dbReference type="EMBL" id="BAABME010031271">
    <property type="protein sequence ID" value="GAA0145059.1"/>
    <property type="molecule type" value="Genomic_DNA"/>
</dbReference>
<sequence>MADSTLTGKELNLLQADVNKDNTMELDNTISQSKEDTSTKSSQAEEITIEGEKRVIENGVTAANNIAPYFVTIAHAAAEPVDMKHFCAAVTDLAGLNSPRVVIGDINTIVDPGEAMGCKPQKGLEDFTNCIAEYRFGTISVIHLARTCSDHTPLLFECKGFSAAPKSSFRFQNMWLQHENFKRVVADSWSVPIYREPMYVLWHKLKRLKANLKHWTKNTFGNIFSQIEQDEDTVMRLLKIYEESGSPVDKEACIKNKQTTTDVWHLRRSIGGRLVELGGSMIRTDQQHSFTHLLKEGG</sequence>
<dbReference type="Proteomes" id="UP001454036">
    <property type="component" value="Unassembled WGS sequence"/>
</dbReference>
<protein>
    <submittedName>
        <fullName evidence="1">Uncharacterized protein</fullName>
    </submittedName>
</protein>
<reference evidence="1 2" key="1">
    <citation type="submission" date="2024-01" db="EMBL/GenBank/DDBJ databases">
        <title>The complete chloroplast genome sequence of Lithospermum erythrorhizon: insights into the phylogenetic relationship among Boraginaceae species and the maternal lineages of purple gromwells.</title>
        <authorList>
            <person name="Okada T."/>
            <person name="Watanabe K."/>
        </authorList>
    </citation>
    <scope>NUCLEOTIDE SEQUENCE [LARGE SCALE GENOMIC DNA]</scope>
</reference>